<evidence type="ECO:0000259" key="1">
    <source>
        <dbReference type="SMART" id="SM00860"/>
    </source>
</evidence>
<dbReference type="RefSeq" id="WP_138448506.1">
    <property type="nucleotide sequence ID" value="NZ_VBUT01000005.1"/>
</dbReference>
<evidence type="ECO:0000313" key="2">
    <source>
        <dbReference type="EMBL" id="TLF77651.1"/>
    </source>
</evidence>
<sequence>MHPLLARLDRWLSTHRPAYHAGLRPGASADAIDAIAARVEGRFPPLLRELLGWRDGESGDHWGALVGVWSLMSTDDIEAALSDMDWLIDNDDTGEWWGPDWIPFLQNAFGDYVCVDLAGGFDGVAGQIIEFSHDSEYRYITHPGLHDWLHTVVRGFEDSMFAPDAEVEFDRWDPVDDQAYQAFIAEHHPGYPVTVRVDDLEPAEDSGPFPHGHQPHAVDLDRLRGNLRAAGLGDIVVDTAFDRLPPTDTGDTPQPS</sequence>
<dbReference type="Proteomes" id="UP000306378">
    <property type="component" value="Unassembled WGS sequence"/>
</dbReference>
<dbReference type="SUPFAM" id="SSF160631">
    <property type="entry name" value="SMI1/KNR4-like"/>
    <property type="match status" value="1"/>
</dbReference>
<organism evidence="2 3">
    <name type="scientific">Nocardia cyriacigeorgica</name>
    <dbReference type="NCBI Taxonomy" id="135487"/>
    <lineage>
        <taxon>Bacteria</taxon>
        <taxon>Bacillati</taxon>
        <taxon>Actinomycetota</taxon>
        <taxon>Actinomycetes</taxon>
        <taxon>Mycobacteriales</taxon>
        <taxon>Nocardiaceae</taxon>
        <taxon>Nocardia</taxon>
    </lineage>
</organism>
<dbReference type="InterPro" id="IPR051873">
    <property type="entry name" value="KNR4/SMI1_regulator"/>
</dbReference>
<feature type="domain" description="Knr4/Smi1-like" evidence="1">
    <location>
        <begin position="26"/>
        <end position="186"/>
    </location>
</feature>
<dbReference type="PANTHER" id="PTHR47432">
    <property type="entry name" value="CELL WALL ASSEMBLY REGULATOR SMI1"/>
    <property type="match status" value="1"/>
</dbReference>
<dbReference type="InterPro" id="IPR018958">
    <property type="entry name" value="Knr4/Smi1-like_dom"/>
</dbReference>
<protein>
    <recommendedName>
        <fullName evidence="1">Knr4/Smi1-like domain-containing protein</fullName>
    </recommendedName>
</protein>
<name>A0A5R8NPU7_9NOCA</name>
<evidence type="ECO:0000313" key="3">
    <source>
        <dbReference type="Proteomes" id="UP000306378"/>
    </source>
</evidence>
<proteinExistence type="predicted"/>
<dbReference type="Pfam" id="PF09346">
    <property type="entry name" value="SMI1_KNR4"/>
    <property type="match status" value="1"/>
</dbReference>
<comment type="caution">
    <text evidence="2">The sequence shown here is derived from an EMBL/GenBank/DDBJ whole genome shotgun (WGS) entry which is preliminary data.</text>
</comment>
<dbReference type="EMBL" id="VBUT01000005">
    <property type="protein sequence ID" value="TLF77651.1"/>
    <property type="molecule type" value="Genomic_DNA"/>
</dbReference>
<dbReference type="AlphaFoldDB" id="A0A5R8NPU7"/>
<dbReference type="Gene3D" id="3.40.1580.10">
    <property type="entry name" value="SMI1/KNR4-like"/>
    <property type="match status" value="1"/>
</dbReference>
<accession>A0A5R8NPU7</accession>
<reference evidence="2 3" key="1">
    <citation type="submission" date="2019-05" db="EMBL/GenBank/DDBJ databases">
        <title>Genomes sequences of two Nocardia cyriacigeorgica environmental isolates, type strains Nocardia asteroides ATCC 19247 and Nocardia cyriacigeorgica DSM 44484.</title>
        <authorList>
            <person name="Vautrin F."/>
            <person name="Bergeron E."/>
            <person name="Dubost A."/>
            <person name="Abrouk D."/>
            <person name="Rodriguez Nava V."/>
            <person name="Pujic P."/>
        </authorList>
    </citation>
    <scope>NUCLEOTIDE SEQUENCE [LARGE SCALE GENOMIC DNA]</scope>
    <source>
        <strain evidence="2 3">EML 446</strain>
    </source>
</reference>
<dbReference type="PANTHER" id="PTHR47432:SF1">
    <property type="entry name" value="CELL WALL ASSEMBLY REGULATOR SMI1"/>
    <property type="match status" value="1"/>
</dbReference>
<gene>
    <name evidence="2" type="ORF">FEK34_15180</name>
</gene>
<dbReference type="InterPro" id="IPR037883">
    <property type="entry name" value="Knr4/Smi1-like_sf"/>
</dbReference>
<dbReference type="SMART" id="SM00860">
    <property type="entry name" value="SMI1_KNR4"/>
    <property type="match status" value="1"/>
</dbReference>